<organism evidence="2 3">
    <name type="scientific">Aeromonas phage AS-zj</name>
    <dbReference type="NCBI Taxonomy" id="2024208"/>
    <lineage>
        <taxon>Viruses</taxon>
        <taxon>Duplodnaviria</taxon>
        <taxon>Heunggongvirae</taxon>
        <taxon>Uroviricota</taxon>
        <taxon>Caudoviricetes</taxon>
        <taxon>Pantevenvirales</taxon>
        <taxon>Straboviridae</taxon>
        <taxon>Emmerichvirinae</taxon>
        <taxon>Ceceduovirus</taxon>
        <taxon>Ceceduovirus aszj</taxon>
    </lineage>
</organism>
<dbReference type="RefSeq" id="YP_009834610.1">
    <property type="nucleotide sequence ID" value="NC_048673.1"/>
</dbReference>
<dbReference type="EMBL" id="MF448340">
    <property type="protein sequence ID" value="ASU00242.1"/>
    <property type="molecule type" value="Genomic_DNA"/>
</dbReference>
<protein>
    <submittedName>
        <fullName evidence="2">Uncharacterized protein</fullName>
    </submittedName>
</protein>
<dbReference type="InterPro" id="IPR055654">
    <property type="entry name" value="DUF7230"/>
</dbReference>
<dbReference type="Proteomes" id="UP000226092">
    <property type="component" value="Segment"/>
</dbReference>
<sequence length="36" mass="4264">MNPVAKHNFNRPSVMKDKKENSKKIRGKKHKKSEGW</sequence>
<proteinExistence type="predicted"/>
<evidence type="ECO:0000256" key="1">
    <source>
        <dbReference type="SAM" id="MobiDB-lite"/>
    </source>
</evidence>
<accession>A0A223LFG6</accession>
<feature type="region of interest" description="Disordered" evidence="1">
    <location>
        <begin position="1"/>
        <end position="36"/>
    </location>
</feature>
<feature type="compositionally biased region" description="Basic and acidic residues" evidence="1">
    <location>
        <begin position="14"/>
        <end position="23"/>
    </location>
</feature>
<keyword evidence="3" id="KW-1185">Reference proteome</keyword>
<dbReference type="KEGG" id="vg:55604677"/>
<evidence type="ECO:0000313" key="3">
    <source>
        <dbReference type="Proteomes" id="UP000226092"/>
    </source>
</evidence>
<feature type="compositionally biased region" description="Basic residues" evidence="1">
    <location>
        <begin position="24"/>
        <end position="36"/>
    </location>
</feature>
<dbReference type="GeneID" id="55604677"/>
<dbReference type="Pfam" id="PF23876">
    <property type="entry name" value="DUF7230"/>
    <property type="match status" value="1"/>
</dbReference>
<reference evidence="2 3" key="1">
    <citation type="submission" date="2017-07" db="EMBL/GenBank/DDBJ databases">
        <title>In vitro design and evaluation of phage cocktails against multidrug-resistant Aeromonas salmonicida.</title>
        <authorList>
            <person name="Chen L."/>
            <person name="Yuan S."/>
            <person name="Ma Y."/>
        </authorList>
    </citation>
    <scope>NUCLEOTIDE SEQUENCE [LARGE SCALE GENOMIC DNA]</scope>
</reference>
<name>A0A223LFG6_9CAUD</name>
<evidence type="ECO:0000313" key="2">
    <source>
        <dbReference type="EMBL" id="ASU00242.1"/>
    </source>
</evidence>